<evidence type="ECO:0000259" key="7">
    <source>
        <dbReference type="Pfam" id="PF08281"/>
    </source>
</evidence>
<keyword evidence="4" id="KW-0238">DNA-binding</keyword>
<organism evidence="8 9">
    <name type="scientific">Blastopirellula marina</name>
    <dbReference type="NCBI Taxonomy" id="124"/>
    <lineage>
        <taxon>Bacteria</taxon>
        <taxon>Pseudomonadati</taxon>
        <taxon>Planctomycetota</taxon>
        <taxon>Planctomycetia</taxon>
        <taxon>Pirellulales</taxon>
        <taxon>Pirellulaceae</taxon>
        <taxon>Blastopirellula</taxon>
    </lineage>
</organism>
<dbReference type="SUPFAM" id="SSF88659">
    <property type="entry name" value="Sigma3 and sigma4 domains of RNA polymerase sigma factors"/>
    <property type="match status" value="1"/>
</dbReference>
<evidence type="ECO:0000313" key="8">
    <source>
        <dbReference type="EMBL" id="PQO45071.1"/>
    </source>
</evidence>
<dbReference type="InterPro" id="IPR013324">
    <property type="entry name" value="RNA_pol_sigma_r3/r4-like"/>
</dbReference>
<dbReference type="AlphaFoldDB" id="A0A2S8GL71"/>
<evidence type="ECO:0008006" key="10">
    <source>
        <dbReference type="Google" id="ProtNLM"/>
    </source>
</evidence>
<keyword evidence="3" id="KW-0731">Sigma factor</keyword>
<dbReference type="SUPFAM" id="SSF88946">
    <property type="entry name" value="Sigma2 domain of RNA polymerase sigma factors"/>
    <property type="match status" value="1"/>
</dbReference>
<feature type="domain" description="RNA polymerase sigma factor 70 region 4 type 2" evidence="7">
    <location>
        <begin position="157"/>
        <end position="207"/>
    </location>
</feature>
<name>A0A2S8GL71_9BACT</name>
<dbReference type="Pfam" id="PF08281">
    <property type="entry name" value="Sigma70_r4_2"/>
    <property type="match status" value="1"/>
</dbReference>
<dbReference type="RefSeq" id="WP_105336471.1">
    <property type="nucleotide sequence ID" value="NZ_PUHZ01000016.1"/>
</dbReference>
<reference evidence="8 9" key="1">
    <citation type="submission" date="2018-02" db="EMBL/GenBank/DDBJ databases">
        <title>Comparative genomes isolates from brazilian mangrove.</title>
        <authorList>
            <person name="Araujo J.E."/>
            <person name="Taketani R.G."/>
            <person name="Silva M.C.P."/>
            <person name="Loureco M.V."/>
            <person name="Andreote F.D."/>
        </authorList>
    </citation>
    <scope>NUCLEOTIDE SEQUENCE [LARGE SCALE GENOMIC DNA]</scope>
    <source>
        <strain evidence="8 9">Nap-Phe MGV</strain>
    </source>
</reference>
<dbReference type="Gene3D" id="1.10.1740.10">
    <property type="match status" value="1"/>
</dbReference>
<sequence>MPSGQSTTYLPDAATLPFDLRAGAGQAICDSRRDVVAADDDALLVEAIKGQDREAFAAFVSRQQGFVFGYLRSRMLEPSDAEDLCQEVFLRCFVGKVRFPENVPVRPWLLGVARNVLREHVRKVNRRKEVAWTELCLEIDALAENDHDDYSAVQGFLKQCLDSLGKSARDALDMHYYAQMKMSSIGAKLRRSEGAVKLLVFRARQALKNCITRKIHASAND</sequence>
<dbReference type="GO" id="GO:0016987">
    <property type="term" value="F:sigma factor activity"/>
    <property type="evidence" value="ECO:0007669"/>
    <property type="project" value="UniProtKB-KW"/>
</dbReference>
<comment type="caution">
    <text evidence="8">The sequence shown here is derived from an EMBL/GenBank/DDBJ whole genome shotgun (WGS) entry which is preliminary data.</text>
</comment>
<feature type="domain" description="RNA polymerase sigma-70 region 2" evidence="6">
    <location>
        <begin position="60"/>
        <end position="126"/>
    </location>
</feature>
<evidence type="ECO:0000259" key="6">
    <source>
        <dbReference type="Pfam" id="PF04542"/>
    </source>
</evidence>
<dbReference type="InterPro" id="IPR013249">
    <property type="entry name" value="RNA_pol_sigma70_r4_t2"/>
</dbReference>
<evidence type="ECO:0000256" key="5">
    <source>
        <dbReference type="ARBA" id="ARBA00023163"/>
    </source>
</evidence>
<dbReference type="EMBL" id="PUHZ01000016">
    <property type="protein sequence ID" value="PQO45071.1"/>
    <property type="molecule type" value="Genomic_DNA"/>
</dbReference>
<dbReference type="InterPro" id="IPR039425">
    <property type="entry name" value="RNA_pol_sigma-70-like"/>
</dbReference>
<dbReference type="InterPro" id="IPR013325">
    <property type="entry name" value="RNA_pol_sigma_r2"/>
</dbReference>
<evidence type="ECO:0000313" key="9">
    <source>
        <dbReference type="Proteomes" id="UP000237819"/>
    </source>
</evidence>
<dbReference type="InterPro" id="IPR014284">
    <property type="entry name" value="RNA_pol_sigma-70_dom"/>
</dbReference>
<dbReference type="GO" id="GO:0006352">
    <property type="term" value="P:DNA-templated transcription initiation"/>
    <property type="evidence" value="ECO:0007669"/>
    <property type="project" value="InterPro"/>
</dbReference>
<dbReference type="Proteomes" id="UP000237819">
    <property type="component" value="Unassembled WGS sequence"/>
</dbReference>
<dbReference type="OrthoDB" id="213370at2"/>
<evidence type="ECO:0000256" key="3">
    <source>
        <dbReference type="ARBA" id="ARBA00023082"/>
    </source>
</evidence>
<dbReference type="InterPro" id="IPR036388">
    <property type="entry name" value="WH-like_DNA-bd_sf"/>
</dbReference>
<keyword evidence="5" id="KW-0804">Transcription</keyword>
<keyword evidence="2" id="KW-0805">Transcription regulation</keyword>
<evidence type="ECO:0000256" key="1">
    <source>
        <dbReference type="ARBA" id="ARBA00010641"/>
    </source>
</evidence>
<dbReference type="NCBIfam" id="TIGR02937">
    <property type="entry name" value="sigma70-ECF"/>
    <property type="match status" value="1"/>
</dbReference>
<protein>
    <recommendedName>
        <fullName evidence="10">RNA polymerase subunit sigma-70</fullName>
    </recommendedName>
</protein>
<dbReference type="PANTHER" id="PTHR43133:SF8">
    <property type="entry name" value="RNA POLYMERASE SIGMA FACTOR HI_1459-RELATED"/>
    <property type="match status" value="1"/>
</dbReference>
<dbReference type="PANTHER" id="PTHR43133">
    <property type="entry name" value="RNA POLYMERASE ECF-TYPE SIGMA FACTO"/>
    <property type="match status" value="1"/>
</dbReference>
<dbReference type="Pfam" id="PF04542">
    <property type="entry name" value="Sigma70_r2"/>
    <property type="match status" value="1"/>
</dbReference>
<accession>A0A2S8GL71</accession>
<evidence type="ECO:0000256" key="2">
    <source>
        <dbReference type="ARBA" id="ARBA00023015"/>
    </source>
</evidence>
<proteinExistence type="inferred from homology"/>
<gene>
    <name evidence="8" type="ORF">C5Y93_16185</name>
</gene>
<comment type="similarity">
    <text evidence="1">Belongs to the sigma-70 factor family. ECF subfamily.</text>
</comment>
<dbReference type="InterPro" id="IPR007627">
    <property type="entry name" value="RNA_pol_sigma70_r2"/>
</dbReference>
<dbReference type="Gene3D" id="1.10.10.10">
    <property type="entry name" value="Winged helix-like DNA-binding domain superfamily/Winged helix DNA-binding domain"/>
    <property type="match status" value="1"/>
</dbReference>
<dbReference type="GO" id="GO:0003677">
    <property type="term" value="F:DNA binding"/>
    <property type="evidence" value="ECO:0007669"/>
    <property type="project" value="UniProtKB-KW"/>
</dbReference>
<evidence type="ECO:0000256" key="4">
    <source>
        <dbReference type="ARBA" id="ARBA00023125"/>
    </source>
</evidence>